<dbReference type="Proteomes" id="UP000182471">
    <property type="component" value="Unassembled WGS sequence"/>
</dbReference>
<accession>A0A1H9TZZ5</accession>
<evidence type="ECO:0000259" key="11">
    <source>
        <dbReference type="Pfam" id="PF00768"/>
    </source>
</evidence>
<dbReference type="EMBL" id="FOGW01000021">
    <property type="protein sequence ID" value="SES02766.1"/>
    <property type="molecule type" value="Genomic_DNA"/>
</dbReference>
<evidence type="ECO:0000256" key="4">
    <source>
        <dbReference type="ARBA" id="ARBA00022960"/>
    </source>
</evidence>
<feature type="transmembrane region" description="Helical" evidence="10">
    <location>
        <begin position="433"/>
        <end position="450"/>
    </location>
</feature>
<evidence type="ECO:0000256" key="8">
    <source>
        <dbReference type="PIRSR" id="PIRSR618044-2"/>
    </source>
</evidence>
<evidence type="ECO:0000256" key="6">
    <source>
        <dbReference type="ARBA" id="ARBA00023316"/>
    </source>
</evidence>
<keyword evidence="10" id="KW-0812">Transmembrane</keyword>
<dbReference type="PRINTS" id="PR00725">
    <property type="entry name" value="DADACBPTASE1"/>
</dbReference>
<keyword evidence="10" id="KW-1133">Transmembrane helix</keyword>
<evidence type="ECO:0000256" key="2">
    <source>
        <dbReference type="ARBA" id="ARBA00022729"/>
    </source>
</evidence>
<comment type="similarity">
    <text evidence="1 9">Belongs to the peptidase S11 family.</text>
</comment>
<keyword evidence="3" id="KW-0378">Hydrolase</keyword>
<dbReference type="Pfam" id="PF00768">
    <property type="entry name" value="Peptidase_S11"/>
    <property type="match status" value="1"/>
</dbReference>
<dbReference type="Gene3D" id="3.40.710.10">
    <property type="entry name" value="DD-peptidase/beta-lactamase superfamily"/>
    <property type="match status" value="1"/>
</dbReference>
<feature type="active site" evidence="7">
    <location>
        <position position="179"/>
    </location>
</feature>
<reference evidence="13" key="1">
    <citation type="submission" date="2016-10" db="EMBL/GenBank/DDBJ databases">
        <authorList>
            <person name="Varghese N."/>
            <person name="Submissions S."/>
        </authorList>
    </citation>
    <scope>NUCLEOTIDE SEQUENCE [LARGE SCALE GENOMIC DNA]</scope>
    <source>
        <strain evidence="13">S1b</strain>
    </source>
</reference>
<keyword evidence="13" id="KW-1185">Reference proteome</keyword>
<dbReference type="RefSeq" id="WP_074730805.1">
    <property type="nucleotide sequence ID" value="NZ_FOGW01000021.1"/>
</dbReference>
<dbReference type="InterPro" id="IPR018044">
    <property type="entry name" value="Peptidase_S11"/>
</dbReference>
<feature type="binding site" evidence="8">
    <location>
        <position position="298"/>
    </location>
    <ligand>
        <name>substrate</name>
    </ligand>
</feature>
<feature type="active site" description="Acyl-ester intermediate" evidence="7">
    <location>
        <position position="121"/>
    </location>
</feature>
<evidence type="ECO:0000313" key="13">
    <source>
        <dbReference type="Proteomes" id="UP000182471"/>
    </source>
</evidence>
<dbReference type="GO" id="GO:0071555">
    <property type="term" value="P:cell wall organization"/>
    <property type="evidence" value="ECO:0007669"/>
    <property type="project" value="UniProtKB-KW"/>
</dbReference>
<evidence type="ECO:0000256" key="9">
    <source>
        <dbReference type="RuleBase" id="RU004016"/>
    </source>
</evidence>
<dbReference type="SUPFAM" id="SSF56601">
    <property type="entry name" value="beta-lactamase/transpeptidase-like"/>
    <property type="match status" value="1"/>
</dbReference>
<keyword evidence="10" id="KW-0472">Membrane</keyword>
<dbReference type="GO" id="GO:0009252">
    <property type="term" value="P:peptidoglycan biosynthetic process"/>
    <property type="evidence" value="ECO:0007669"/>
    <property type="project" value="UniProtKB-KW"/>
</dbReference>
<evidence type="ECO:0000313" key="12">
    <source>
        <dbReference type="EMBL" id="SES02766.1"/>
    </source>
</evidence>
<keyword evidence="2" id="KW-0732">Signal</keyword>
<dbReference type="PANTHER" id="PTHR21581">
    <property type="entry name" value="D-ALANYL-D-ALANINE CARBOXYPEPTIDASE"/>
    <property type="match status" value="1"/>
</dbReference>
<gene>
    <name evidence="12" type="ORF">SAMN02910429_01863</name>
</gene>
<evidence type="ECO:0000256" key="10">
    <source>
        <dbReference type="SAM" id="Phobius"/>
    </source>
</evidence>
<proteinExistence type="inferred from homology"/>
<dbReference type="AlphaFoldDB" id="A0A1H9TZZ5"/>
<organism evidence="12 13">
    <name type="scientific">Lachnobacterium bovis</name>
    <dbReference type="NCBI Taxonomy" id="140626"/>
    <lineage>
        <taxon>Bacteria</taxon>
        <taxon>Bacillati</taxon>
        <taxon>Bacillota</taxon>
        <taxon>Clostridia</taxon>
        <taxon>Lachnospirales</taxon>
        <taxon>Lachnospiraceae</taxon>
        <taxon>Lachnobacterium</taxon>
    </lineage>
</organism>
<evidence type="ECO:0000256" key="1">
    <source>
        <dbReference type="ARBA" id="ARBA00007164"/>
    </source>
</evidence>
<dbReference type="InterPro" id="IPR012338">
    <property type="entry name" value="Beta-lactam/transpept-like"/>
</dbReference>
<evidence type="ECO:0000256" key="7">
    <source>
        <dbReference type="PIRSR" id="PIRSR618044-1"/>
    </source>
</evidence>
<keyword evidence="12" id="KW-0121">Carboxypeptidase</keyword>
<dbReference type="PANTHER" id="PTHR21581:SF6">
    <property type="entry name" value="TRAFFICKING PROTEIN PARTICLE COMPLEX SUBUNIT 12"/>
    <property type="match status" value="1"/>
</dbReference>
<dbReference type="GO" id="GO:0006508">
    <property type="term" value="P:proteolysis"/>
    <property type="evidence" value="ECO:0007669"/>
    <property type="project" value="InterPro"/>
</dbReference>
<dbReference type="InterPro" id="IPR001967">
    <property type="entry name" value="Peptidase_S11_N"/>
</dbReference>
<keyword evidence="5" id="KW-0573">Peptidoglycan synthesis</keyword>
<dbReference type="GO" id="GO:0008360">
    <property type="term" value="P:regulation of cell shape"/>
    <property type="evidence" value="ECO:0007669"/>
    <property type="project" value="UniProtKB-KW"/>
</dbReference>
<name>A0A1H9TZZ5_9FIRM</name>
<dbReference type="GO" id="GO:0009002">
    <property type="term" value="F:serine-type D-Ala-D-Ala carboxypeptidase activity"/>
    <property type="evidence" value="ECO:0007669"/>
    <property type="project" value="InterPro"/>
</dbReference>
<evidence type="ECO:0000256" key="3">
    <source>
        <dbReference type="ARBA" id="ARBA00022801"/>
    </source>
</evidence>
<feature type="active site" description="Proton acceptor" evidence="7">
    <location>
        <position position="124"/>
    </location>
</feature>
<keyword evidence="12" id="KW-0645">Protease</keyword>
<keyword evidence="6" id="KW-0961">Cell wall biogenesis/degradation</keyword>
<evidence type="ECO:0000256" key="5">
    <source>
        <dbReference type="ARBA" id="ARBA00022984"/>
    </source>
</evidence>
<keyword evidence="4" id="KW-0133">Cell shape</keyword>
<feature type="domain" description="Peptidase S11 D-alanyl-D-alanine carboxypeptidase A N-terminal" evidence="11">
    <location>
        <begin position="90"/>
        <end position="328"/>
    </location>
</feature>
<protein>
    <submittedName>
        <fullName evidence="12">D-alanyl-D-alanine carboxypeptidase</fullName>
    </submittedName>
</protein>
<sequence length="462" mass="53136">MKKKGSNKKIRKKIVIGSTVLGIFLSNIFLNEYFCKNIKNEKNNNIFFCEKIYAKDSNNKKNKKNSHKIEETVYSEGENDNNNNKWPSGIEIETPNAIVMDVNTGTILYEKNINERRYPASITKILTTLLAVENCNLSENVTFSREAVYKNEINASHIARDEGEVITMEQCLYATMLESANECAYATAEHVGSKKGGDYTTFIDLMNKRAQKLGCKDTHFNNSNGMPDEQHYTTAYDMALIAKEAYQNENFRKIMLTKKYTLPATNKHPEETYLRNHHMMYYPKKTTKYLYDGCLGGKTGYTIAANATLVTYAKRNDMLLCCVVLNAKSPNHYLDTIKLFDYCFDNFKILNVKDYEKKLKYKGKKVKYDLNSYINVPKTVDYKEVTSKFIKNNSKVELEYSYLGRKVGAIQIVQPKEKIKKAKTVNSNDNDDIIKWIIGAVVIILLTVTFRKMLAKKKNIIF</sequence>